<evidence type="ECO:0000256" key="7">
    <source>
        <dbReference type="ARBA" id="ARBA00022679"/>
    </source>
</evidence>
<dbReference type="EC" id="2.3.1.257" evidence="4"/>
<feature type="region of interest" description="Disordered" evidence="12">
    <location>
        <begin position="1"/>
        <end position="22"/>
    </location>
</feature>
<evidence type="ECO:0000256" key="1">
    <source>
        <dbReference type="ARBA" id="ARBA00004123"/>
    </source>
</evidence>
<dbReference type="GO" id="GO:0010485">
    <property type="term" value="F:histone H4 acetyltransferase activity"/>
    <property type="evidence" value="ECO:0007669"/>
    <property type="project" value="InterPro"/>
</dbReference>
<accession>A0A7N0T2V7</accession>
<evidence type="ECO:0000256" key="10">
    <source>
        <dbReference type="ARBA" id="ARBA00047821"/>
    </source>
</evidence>
<keyword evidence="8" id="KW-0539">Nucleus</keyword>
<evidence type="ECO:0000256" key="12">
    <source>
        <dbReference type="SAM" id="MobiDB-lite"/>
    </source>
</evidence>
<dbReference type="Gramene" id="Kaladp0019s0123.1.v1.1">
    <property type="protein sequence ID" value="Kaladp0019s0123.1.v1.1"/>
    <property type="gene ID" value="Kaladp0019s0123.v1.1"/>
</dbReference>
<evidence type="ECO:0000256" key="2">
    <source>
        <dbReference type="ARBA" id="ARBA00004496"/>
    </source>
</evidence>
<reference evidence="14" key="1">
    <citation type="submission" date="2021-01" db="UniProtKB">
        <authorList>
            <consortium name="EnsemblPlants"/>
        </authorList>
    </citation>
    <scope>IDENTIFICATION</scope>
</reference>
<comment type="similarity">
    <text evidence="3">Belongs to the acetyltransferase family. NAA40 subfamily.</text>
</comment>
<comment type="subcellular location">
    <subcellularLocation>
        <location evidence="2">Cytoplasm</location>
    </subcellularLocation>
    <subcellularLocation>
        <location evidence="1">Nucleus</location>
    </subcellularLocation>
</comment>
<comment type="catalytic activity">
    <reaction evidence="10">
        <text>N-terminal L-seryl-[histone H2A] + acetyl-CoA = N-terminal N(alpha)-acetyl-L-seryl-[histone H2A] + CoA + H(+)</text>
        <dbReference type="Rhea" id="RHEA:50600"/>
        <dbReference type="Rhea" id="RHEA-COMP:12742"/>
        <dbReference type="Rhea" id="RHEA-COMP:12744"/>
        <dbReference type="ChEBI" id="CHEBI:15378"/>
        <dbReference type="ChEBI" id="CHEBI:57287"/>
        <dbReference type="ChEBI" id="CHEBI:57288"/>
        <dbReference type="ChEBI" id="CHEBI:64738"/>
        <dbReference type="ChEBI" id="CHEBI:83690"/>
        <dbReference type="EC" id="2.3.1.257"/>
    </reaction>
</comment>
<evidence type="ECO:0000256" key="4">
    <source>
        <dbReference type="ARBA" id="ARBA00012950"/>
    </source>
</evidence>
<dbReference type="InterPro" id="IPR000182">
    <property type="entry name" value="GNAT_dom"/>
</dbReference>
<keyword evidence="9" id="KW-0012">Acyltransferase</keyword>
<keyword evidence="15" id="KW-1185">Reference proteome</keyword>
<dbReference type="OMA" id="AYLHYRF"/>
<dbReference type="Proteomes" id="UP000594263">
    <property type="component" value="Unplaced"/>
</dbReference>
<dbReference type="GO" id="GO:0005634">
    <property type="term" value="C:nucleus"/>
    <property type="evidence" value="ECO:0007669"/>
    <property type="project" value="UniProtKB-SubCell"/>
</dbReference>
<comment type="catalytic activity">
    <reaction evidence="11">
        <text>N-terminal L-seryl-[histone H4] + acetyl-CoA = N-terminal N(alpha)-acetyl-L-seryl-[histone H4] + CoA + H(+)</text>
        <dbReference type="Rhea" id="RHEA:50596"/>
        <dbReference type="Rhea" id="RHEA-COMP:12740"/>
        <dbReference type="Rhea" id="RHEA-COMP:12743"/>
        <dbReference type="ChEBI" id="CHEBI:15378"/>
        <dbReference type="ChEBI" id="CHEBI:57287"/>
        <dbReference type="ChEBI" id="CHEBI:57288"/>
        <dbReference type="ChEBI" id="CHEBI:64738"/>
        <dbReference type="ChEBI" id="CHEBI:83690"/>
        <dbReference type="EC" id="2.3.1.257"/>
    </reaction>
</comment>
<evidence type="ECO:0000256" key="5">
    <source>
        <dbReference type="ARBA" id="ARBA00015043"/>
    </source>
</evidence>
<evidence type="ECO:0000256" key="3">
    <source>
        <dbReference type="ARBA" id="ARBA00008870"/>
    </source>
</evidence>
<dbReference type="GO" id="GO:1990189">
    <property type="term" value="F:protein N-terminal-serine acetyltransferase activity"/>
    <property type="evidence" value="ECO:0007669"/>
    <property type="project" value="UniProtKB-EC"/>
</dbReference>
<proteinExistence type="inferred from homology"/>
<keyword evidence="6" id="KW-0963">Cytoplasm</keyword>
<protein>
    <recommendedName>
        <fullName evidence="5">N-alpha-acetyltransferase 40</fullName>
        <ecNumber evidence="4">2.3.1.257</ecNumber>
    </recommendedName>
</protein>
<dbReference type="Pfam" id="PF00583">
    <property type="entry name" value="Acetyltransf_1"/>
    <property type="match status" value="1"/>
</dbReference>
<evidence type="ECO:0000313" key="14">
    <source>
        <dbReference type="EnsemblPlants" id="Kaladp0019s0123.2.v1.1"/>
    </source>
</evidence>
<dbReference type="InterPro" id="IPR039949">
    <property type="entry name" value="NAA40"/>
</dbReference>
<dbReference type="PROSITE" id="PS51186">
    <property type="entry name" value="GNAT"/>
    <property type="match status" value="1"/>
</dbReference>
<evidence type="ECO:0000256" key="11">
    <source>
        <dbReference type="ARBA" id="ARBA00049524"/>
    </source>
</evidence>
<sequence length="273" mass="31008">MAGDRQVGQNGSTSKEKKLKRKQVLERMKAVDELIKSAYDESDTDPLSAFAPFRSYDRNGLCIRLESASGDKLSLPIKRYIQNLLKLNMEKQYGCEWPSEEKIKRREMVAPEARYLFALEPQAVCATQGSGQQEKEMDDSCTVESKSAIVGFVHYRFTVEEDVPVLYVYELQLEPRVQGKGLGKFLMQLIELIAHKKHMSAVVLTVQTENLTAMRFYLSKLRYNISSISPSQVGVEKNYEILCKAFDIEAKERLESGCTTYLGIPKVKIAQNN</sequence>
<dbReference type="InterPro" id="IPR016181">
    <property type="entry name" value="Acyl_CoA_acyltransferase"/>
</dbReference>
<evidence type="ECO:0000256" key="9">
    <source>
        <dbReference type="ARBA" id="ARBA00023315"/>
    </source>
</evidence>
<dbReference type="GO" id="GO:0005737">
    <property type="term" value="C:cytoplasm"/>
    <property type="evidence" value="ECO:0007669"/>
    <property type="project" value="UniProtKB-SubCell"/>
</dbReference>
<dbReference type="SUPFAM" id="SSF55729">
    <property type="entry name" value="Acyl-CoA N-acyltransferases (Nat)"/>
    <property type="match status" value="1"/>
</dbReference>
<feature type="domain" description="N-acetyltransferase" evidence="13">
    <location>
        <begin position="103"/>
        <end position="255"/>
    </location>
</feature>
<evidence type="ECO:0000313" key="15">
    <source>
        <dbReference type="Proteomes" id="UP000594263"/>
    </source>
</evidence>
<dbReference type="AlphaFoldDB" id="A0A7N0T2V7"/>
<evidence type="ECO:0000256" key="6">
    <source>
        <dbReference type="ARBA" id="ARBA00022490"/>
    </source>
</evidence>
<name>A0A7N0T2V7_KALFE</name>
<organism evidence="14 15">
    <name type="scientific">Kalanchoe fedtschenkoi</name>
    <name type="common">Lavender scallops</name>
    <name type="synonym">South American air plant</name>
    <dbReference type="NCBI Taxonomy" id="63787"/>
    <lineage>
        <taxon>Eukaryota</taxon>
        <taxon>Viridiplantae</taxon>
        <taxon>Streptophyta</taxon>
        <taxon>Embryophyta</taxon>
        <taxon>Tracheophyta</taxon>
        <taxon>Spermatophyta</taxon>
        <taxon>Magnoliopsida</taxon>
        <taxon>eudicotyledons</taxon>
        <taxon>Gunneridae</taxon>
        <taxon>Pentapetalae</taxon>
        <taxon>Saxifragales</taxon>
        <taxon>Crassulaceae</taxon>
        <taxon>Kalanchoe</taxon>
    </lineage>
</organism>
<evidence type="ECO:0000259" key="13">
    <source>
        <dbReference type="PROSITE" id="PS51186"/>
    </source>
</evidence>
<dbReference type="PANTHER" id="PTHR20531">
    <property type="entry name" value="N-ALPHA-ACETYLTRANSFERASE 40"/>
    <property type="match status" value="1"/>
</dbReference>
<dbReference type="EnsemblPlants" id="Kaladp0019s0123.1.v1.1">
    <property type="protein sequence ID" value="Kaladp0019s0123.1.v1.1"/>
    <property type="gene ID" value="Kaladp0019s0123.v1.1"/>
</dbReference>
<dbReference type="CDD" id="cd04301">
    <property type="entry name" value="NAT_SF"/>
    <property type="match status" value="1"/>
</dbReference>
<evidence type="ECO:0000256" key="8">
    <source>
        <dbReference type="ARBA" id="ARBA00023242"/>
    </source>
</evidence>
<dbReference type="EnsemblPlants" id="Kaladp0019s0123.2.v1.1">
    <property type="protein sequence ID" value="Kaladp0019s0123.2.v1.1"/>
    <property type="gene ID" value="Kaladp0019s0123.v1.1"/>
</dbReference>
<dbReference type="Gramene" id="Kaladp0019s0123.2.v1.1">
    <property type="protein sequence ID" value="Kaladp0019s0123.2.v1.1"/>
    <property type="gene ID" value="Kaladp0019s0123.v1.1"/>
</dbReference>
<dbReference type="PANTHER" id="PTHR20531:SF1">
    <property type="entry name" value="N-ALPHA-ACETYLTRANSFERASE 40"/>
    <property type="match status" value="1"/>
</dbReference>
<keyword evidence="7" id="KW-0808">Transferase</keyword>
<dbReference type="Gene3D" id="3.40.630.30">
    <property type="match status" value="1"/>
</dbReference>
<dbReference type="GO" id="GO:0043998">
    <property type="term" value="F:histone H2A acetyltransferase activity"/>
    <property type="evidence" value="ECO:0007669"/>
    <property type="project" value="InterPro"/>
</dbReference>